<comment type="catalytic activity">
    <reaction evidence="1">
        <text>ATP + protein L-histidine = ADP + protein N-phospho-L-histidine.</text>
        <dbReference type="EC" id="2.7.13.3"/>
    </reaction>
</comment>
<dbReference type="Gene3D" id="1.10.287.130">
    <property type="match status" value="1"/>
</dbReference>
<dbReference type="SUPFAM" id="SSF55874">
    <property type="entry name" value="ATPase domain of HSP90 chaperone/DNA topoisomerase II/histidine kinase"/>
    <property type="match status" value="1"/>
</dbReference>
<dbReference type="InterPro" id="IPR050351">
    <property type="entry name" value="BphY/WalK/GraS-like"/>
</dbReference>
<dbReference type="Proteomes" id="UP001499978">
    <property type="component" value="Unassembled WGS sequence"/>
</dbReference>
<dbReference type="SUPFAM" id="SSF47384">
    <property type="entry name" value="Homodimeric domain of signal transducing histidine kinase"/>
    <property type="match status" value="1"/>
</dbReference>
<dbReference type="CDD" id="cd00082">
    <property type="entry name" value="HisKA"/>
    <property type="match status" value="1"/>
</dbReference>
<dbReference type="PROSITE" id="PS50109">
    <property type="entry name" value="HIS_KIN"/>
    <property type="match status" value="1"/>
</dbReference>
<sequence>MTPAVTILDDPARIAELHEYGLLDAPADRELEAVLRAAAAVAGVSTATINLIDATRQCQITTVGFQGADSPRAESMCAISLAVGGFVHAPDASADPRFAANPWVDGRIDAVRLYAAAPLVTPTGHALGTLCVFDAVAGHLDQEQRGRLEDLAMVVVALFERRRQARIERELADQAEAARMALARAHTELQQVHADLSLRTRQLDATVNDLRRSNEELQAFAAVASHDLKAPLAVIGGYLEEMAHSYRDRLDAPALGWLATMRNATYRMDELINSLLGYAQAGATVLRAVPTSLGDLVGMVLEDVQPCLAVVDARVEVVGELPVVLCDPVLVRQLLQNLIANAVKFSDPDRPPRITIVGRRVDGGCEVAVADNGSGIPADDRARIFTMFSRLNTKVGGHGIGLATCQRIVERHGGQIRADETPGGGTTIHFTLVDQHERG</sequence>
<evidence type="ECO:0000313" key="11">
    <source>
        <dbReference type="Proteomes" id="UP001499978"/>
    </source>
</evidence>
<gene>
    <name evidence="10" type="ORF">GCM10010201_01650</name>
</gene>
<dbReference type="InterPro" id="IPR036097">
    <property type="entry name" value="HisK_dim/P_sf"/>
</dbReference>
<keyword evidence="4" id="KW-0597">Phosphoprotein</keyword>
<organism evidence="10 11">
    <name type="scientific">Pilimelia columellifera subsp. columellifera</name>
    <dbReference type="NCBI Taxonomy" id="706583"/>
    <lineage>
        <taxon>Bacteria</taxon>
        <taxon>Bacillati</taxon>
        <taxon>Actinomycetota</taxon>
        <taxon>Actinomycetes</taxon>
        <taxon>Micromonosporales</taxon>
        <taxon>Micromonosporaceae</taxon>
        <taxon>Pilimelia</taxon>
    </lineage>
</organism>
<comment type="subcellular location">
    <subcellularLocation>
        <location evidence="2">Cell membrane</location>
    </subcellularLocation>
</comment>
<evidence type="ECO:0000256" key="4">
    <source>
        <dbReference type="ARBA" id="ARBA00022553"/>
    </source>
</evidence>
<evidence type="ECO:0000256" key="2">
    <source>
        <dbReference type="ARBA" id="ARBA00004236"/>
    </source>
</evidence>
<dbReference type="InterPro" id="IPR003594">
    <property type="entry name" value="HATPase_dom"/>
</dbReference>
<reference evidence="11" key="1">
    <citation type="journal article" date="2019" name="Int. J. Syst. Evol. Microbiol.">
        <title>The Global Catalogue of Microorganisms (GCM) 10K type strain sequencing project: providing services to taxonomists for standard genome sequencing and annotation.</title>
        <authorList>
            <consortium name="The Broad Institute Genomics Platform"/>
            <consortium name="The Broad Institute Genome Sequencing Center for Infectious Disease"/>
            <person name="Wu L."/>
            <person name="Ma J."/>
        </authorList>
    </citation>
    <scope>NUCLEOTIDE SEQUENCE [LARGE SCALE GENOMIC DNA]</scope>
    <source>
        <strain evidence="11">JCM 3367</strain>
    </source>
</reference>
<dbReference type="Gene3D" id="3.30.450.40">
    <property type="match status" value="1"/>
</dbReference>
<evidence type="ECO:0000256" key="5">
    <source>
        <dbReference type="ARBA" id="ARBA00022679"/>
    </source>
</evidence>
<dbReference type="EC" id="2.7.13.3" evidence="3"/>
<evidence type="ECO:0000256" key="7">
    <source>
        <dbReference type="ARBA" id="ARBA00023012"/>
    </source>
</evidence>
<dbReference type="InterPro" id="IPR005467">
    <property type="entry name" value="His_kinase_dom"/>
</dbReference>
<dbReference type="PRINTS" id="PR00344">
    <property type="entry name" value="BCTRLSENSOR"/>
</dbReference>
<dbReference type="InterPro" id="IPR004358">
    <property type="entry name" value="Sig_transdc_His_kin-like_C"/>
</dbReference>
<evidence type="ECO:0000259" key="9">
    <source>
        <dbReference type="PROSITE" id="PS50109"/>
    </source>
</evidence>
<dbReference type="InterPro" id="IPR003661">
    <property type="entry name" value="HisK_dim/P_dom"/>
</dbReference>
<keyword evidence="6" id="KW-0418">Kinase</keyword>
<dbReference type="EMBL" id="BAAARY010000001">
    <property type="protein sequence ID" value="GAA2510603.1"/>
    <property type="molecule type" value="Genomic_DNA"/>
</dbReference>
<dbReference type="PANTHER" id="PTHR42878:SF15">
    <property type="entry name" value="BACTERIOPHYTOCHROME"/>
    <property type="match status" value="1"/>
</dbReference>
<evidence type="ECO:0000313" key="10">
    <source>
        <dbReference type="EMBL" id="GAA2510603.1"/>
    </source>
</evidence>
<evidence type="ECO:0000256" key="8">
    <source>
        <dbReference type="ARBA" id="ARBA00039401"/>
    </source>
</evidence>
<protein>
    <recommendedName>
        <fullName evidence="8">Sensor-like histidine kinase SenX3</fullName>
        <ecNumber evidence="3">2.7.13.3</ecNumber>
    </recommendedName>
</protein>
<dbReference type="SMART" id="SM00388">
    <property type="entry name" value="HisKA"/>
    <property type="match status" value="1"/>
</dbReference>
<dbReference type="RefSeq" id="WP_344166756.1">
    <property type="nucleotide sequence ID" value="NZ_BAAARY010000001.1"/>
</dbReference>
<feature type="domain" description="Histidine kinase" evidence="9">
    <location>
        <begin position="223"/>
        <end position="436"/>
    </location>
</feature>
<evidence type="ECO:0000256" key="1">
    <source>
        <dbReference type="ARBA" id="ARBA00000085"/>
    </source>
</evidence>
<dbReference type="SMART" id="SM00387">
    <property type="entry name" value="HATPase_c"/>
    <property type="match status" value="1"/>
</dbReference>
<evidence type="ECO:0000256" key="6">
    <source>
        <dbReference type="ARBA" id="ARBA00022777"/>
    </source>
</evidence>
<dbReference type="Pfam" id="PF02518">
    <property type="entry name" value="HATPase_c"/>
    <property type="match status" value="1"/>
</dbReference>
<evidence type="ECO:0000256" key="3">
    <source>
        <dbReference type="ARBA" id="ARBA00012438"/>
    </source>
</evidence>
<dbReference type="SUPFAM" id="SSF55781">
    <property type="entry name" value="GAF domain-like"/>
    <property type="match status" value="1"/>
</dbReference>
<proteinExistence type="predicted"/>
<dbReference type="Gene3D" id="3.30.565.10">
    <property type="entry name" value="Histidine kinase-like ATPase, C-terminal domain"/>
    <property type="match status" value="1"/>
</dbReference>
<dbReference type="InterPro" id="IPR029016">
    <property type="entry name" value="GAF-like_dom_sf"/>
</dbReference>
<dbReference type="Pfam" id="PF00512">
    <property type="entry name" value="HisKA"/>
    <property type="match status" value="1"/>
</dbReference>
<keyword evidence="5" id="KW-0808">Transferase</keyword>
<dbReference type="PANTHER" id="PTHR42878">
    <property type="entry name" value="TWO-COMPONENT HISTIDINE KINASE"/>
    <property type="match status" value="1"/>
</dbReference>
<accession>A0ABP6A4N5</accession>
<keyword evidence="11" id="KW-1185">Reference proteome</keyword>
<name>A0ABP6A4N5_9ACTN</name>
<keyword evidence="7" id="KW-0902">Two-component regulatory system</keyword>
<comment type="caution">
    <text evidence="10">The sequence shown here is derived from an EMBL/GenBank/DDBJ whole genome shotgun (WGS) entry which is preliminary data.</text>
</comment>
<dbReference type="InterPro" id="IPR036890">
    <property type="entry name" value="HATPase_C_sf"/>
</dbReference>